<dbReference type="OrthoDB" id="25503at2759"/>
<dbReference type="InterPro" id="IPR013144">
    <property type="entry name" value="CRA_dom"/>
</dbReference>
<dbReference type="SUPFAM" id="SSF49899">
    <property type="entry name" value="Concanavalin A-like lectins/glucanases"/>
    <property type="match status" value="1"/>
</dbReference>
<feature type="domain" description="B30.2/SPRY" evidence="2">
    <location>
        <begin position="95"/>
        <end position="306"/>
    </location>
</feature>
<dbReference type="InParanoid" id="A0A1Y2E8R7"/>
<dbReference type="InterPro" id="IPR001870">
    <property type="entry name" value="B30.2/SPRY"/>
</dbReference>
<dbReference type="Pfam" id="PF00622">
    <property type="entry name" value="SPRY"/>
    <property type="match status" value="2"/>
</dbReference>
<evidence type="ECO:0000313" key="4">
    <source>
        <dbReference type="Proteomes" id="UP000193467"/>
    </source>
</evidence>
<dbReference type="SMART" id="SM00757">
    <property type="entry name" value="CRA"/>
    <property type="match status" value="1"/>
</dbReference>
<keyword evidence="3" id="KW-0430">Lectin</keyword>
<dbReference type="Proteomes" id="UP000193467">
    <property type="component" value="Unassembled WGS sequence"/>
</dbReference>
<gene>
    <name evidence="3" type="ORF">BCR35DRAFT_319127</name>
</gene>
<dbReference type="STRING" id="106004.A0A1Y2E8R7"/>
<dbReference type="InterPro" id="IPR003877">
    <property type="entry name" value="SPRY_dom"/>
</dbReference>
<dbReference type="PROSITE" id="PS50188">
    <property type="entry name" value="B302_SPRY"/>
    <property type="match status" value="1"/>
</dbReference>
<dbReference type="EMBL" id="MCGR01000060">
    <property type="protein sequence ID" value="ORY67939.1"/>
    <property type="molecule type" value="Genomic_DNA"/>
</dbReference>
<feature type="region of interest" description="Disordered" evidence="1">
    <location>
        <begin position="238"/>
        <end position="257"/>
    </location>
</feature>
<name>A0A1Y2E8R7_9BASI</name>
<dbReference type="Pfam" id="PF10607">
    <property type="entry name" value="CTLH"/>
    <property type="match status" value="1"/>
</dbReference>
<protein>
    <submittedName>
        <fullName evidence="3">Concanavalin A-like lectin/glucanase domain-containing protein</fullName>
    </submittedName>
</protein>
<feature type="compositionally biased region" description="Basic and acidic residues" evidence="1">
    <location>
        <begin position="492"/>
        <end position="503"/>
    </location>
</feature>
<reference evidence="3 4" key="1">
    <citation type="submission" date="2016-07" db="EMBL/GenBank/DDBJ databases">
        <title>Pervasive Adenine N6-methylation of Active Genes in Fungi.</title>
        <authorList>
            <consortium name="DOE Joint Genome Institute"/>
            <person name="Mondo S.J."/>
            <person name="Dannebaum R.O."/>
            <person name="Kuo R.C."/>
            <person name="Labutti K."/>
            <person name="Haridas S."/>
            <person name="Kuo A."/>
            <person name="Salamov A."/>
            <person name="Ahrendt S.R."/>
            <person name="Lipzen A."/>
            <person name="Sullivan W."/>
            <person name="Andreopoulos W.B."/>
            <person name="Clum A."/>
            <person name="Lindquist E."/>
            <person name="Daum C."/>
            <person name="Ramamoorthy G.K."/>
            <person name="Gryganskyi A."/>
            <person name="Culley D."/>
            <person name="Magnuson J.K."/>
            <person name="James T.Y."/>
            <person name="O'Malley M.A."/>
            <person name="Stajich J.E."/>
            <person name="Spatafora J.W."/>
            <person name="Visel A."/>
            <person name="Grigoriev I.V."/>
        </authorList>
    </citation>
    <scope>NUCLEOTIDE SEQUENCE [LARGE SCALE GENOMIC DNA]</scope>
    <source>
        <strain evidence="3 4">62-1032</strain>
    </source>
</reference>
<feature type="compositionally biased region" description="Basic and acidic residues" evidence="1">
    <location>
        <begin position="241"/>
        <end position="257"/>
    </location>
</feature>
<dbReference type="FunCoup" id="A0A1Y2E8R7">
    <property type="interactions" value="305"/>
</dbReference>
<evidence type="ECO:0000256" key="1">
    <source>
        <dbReference type="SAM" id="MobiDB-lite"/>
    </source>
</evidence>
<feature type="region of interest" description="Disordered" evidence="1">
    <location>
        <begin position="492"/>
        <end position="518"/>
    </location>
</feature>
<organism evidence="3 4">
    <name type="scientific">Leucosporidium creatinivorum</name>
    <dbReference type="NCBI Taxonomy" id="106004"/>
    <lineage>
        <taxon>Eukaryota</taxon>
        <taxon>Fungi</taxon>
        <taxon>Dikarya</taxon>
        <taxon>Basidiomycota</taxon>
        <taxon>Pucciniomycotina</taxon>
        <taxon>Microbotryomycetes</taxon>
        <taxon>Leucosporidiales</taxon>
        <taxon>Leucosporidium</taxon>
    </lineage>
</organism>
<dbReference type="CDD" id="cd12909">
    <property type="entry name" value="SPRY_RanBP9_10"/>
    <property type="match status" value="1"/>
</dbReference>
<dbReference type="GO" id="GO:0030246">
    <property type="term" value="F:carbohydrate binding"/>
    <property type="evidence" value="ECO:0007669"/>
    <property type="project" value="UniProtKB-KW"/>
</dbReference>
<feature type="compositionally biased region" description="Low complexity" evidence="1">
    <location>
        <begin position="7"/>
        <end position="32"/>
    </location>
</feature>
<proteinExistence type="predicted"/>
<comment type="caution">
    <text evidence="3">The sequence shown here is derived from an EMBL/GenBank/DDBJ whole genome shotgun (WGS) entry which is preliminary data.</text>
</comment>
<dbReference type="Gene3D" id="2.60.120.920">
    <property type="match status" value="1"/>
</dbReference>
<feature type="region of interest" description="Disordered" evidence="1">
    <location>
        <begin position="1"/>
        <end position="44"/>
    </location>
</feature>
<dbReference type="InterPro" id="IPR024964">
    <property type="entry name" value="CTLH/CRA"/>
</dbReference>
<accession>A0A1Y2E8R7</accession>
<sequence length="660" mass="70153">MPSPIATSTNRTTIIGRSSRSSLSSPAAQSATGIGRAGHASQHTYSKPFPVPNYLRHSSYYPRFFTTPPEPSLFGAGVADAEAAAAGSLGLSDALGFNAEGPASPGGGGSILLPTCWDEGDKCNLIELSTDGLGVNFAGSAKYGDRDAAAVRTNRSVPVQAGVYYYEVTITDKGLSGYIGIGFSHREVSLSRLPGWEDNSWGYHGDDGRAFCCLGTGESFGPTFTTGDVVGCGVDYTGAGPEKEGKERSRETAAKKGEGEGGRVFFTKNGDMLGYAFSNVHGKLYPSVGLRTPGEVVRANFGSEPFKFDIEGLVRDRHRTVLGQISSSNIPSTLLLPSPAPAIPSLLPPSKSPTHASERTHETLQALINSYLLHHGYASTAAAFTTQIVAERRERAKGLFGVDPPSPKTKGKQLEEDEEQVTALLTVGSDSSLRAQIRSAFLKGEIEAVGELMRRHYPKVLEGQDERGGIAFKLRLREFVEGVLRVSRRVEGGAEEGRKDVKGKGKASAPLPTSAEDIEMADSTETFSTPPTSPTQTAHSSTTSLDALLALGRSLHADYSADPRPAVQKALELTFSLMAYDSEEALAAAPEEVRALVGEKEREKLADEVNGAILVSQSLPPIPHLESLYRHTSASIRLLGDMGVGAAAMVDVREELLGKR</sequence>
<dbReference type="InterPro" id="IPR035782">
    <property type="entry name" value="SPRY_RanBP9/10"/>
</dbReference>
<keyword evidence="4" id="KW-1185">Reference proteome</keyword>
<dbReference type="SMART" id="SM00449">
    <property type="entry name" value="SPRY"/>
    <property type="match status" value="1"/>
</dbReference>
<dbReference type="InterPro" id="IPR050618">
    <property type="entry name" value="Ubq-SigPath_Reg"/>
</dbReference>
<dbReference type="InterPro" id="IPR013320">
    <property type="entry name" value="ConA-like_dom_sf"/>
</dbReference>
<dbReference type="AlphaFoldDB" id="A0A1Y2E8R7"/>
<evidence type="ECO:0000313" key="3">
    <source>
        <dbReference type="EMBL" id="ORY67939.1"/>
    </source>
</evidence>
<evidence type="ECO:0000259" key="2">
    <source>
        <dbReference type="PROSITE" id="PS50188"/>
    </source>
</evidence>
<dbReference type="PANTHER" id="PTHR12864">
    <property type="entry name" value="RAN BINDING PROTEIN 9-RELATED"/>
    <property type="match status" value="1"/>
</dbReference>
<dbReference type="InterPro" id="IPR043136">
    <property type="entry name" value="B30.2/SPRY_sf"/>
</dbReference>